<dbReference type="PANTHER" id="PTHR47219">
    <property type="entry name" value="RAB GTPASE-ACTIVATING PROTEIN 1-LIKE"/>
    <property type="match status" value="1"/>
</dbReference>
<protein>
    <submittedName>
        <fullName evidence="3">Rab-GTPase-TBC domain-domain-containing protein</fullName>
    </submittedName>
</protein>
<dbReference type="Pfam" id="PF00566">
    <property type="entry name" value="RabGAP-TBC"/>
    <property type="match status" value="1"/>
</dbReference>
<organism evidence="3 4">
    <name type="scientific">Catenaria anguillulae PL171</name>
    <dbReference type="NCBI Taxonomy" id="765915"/>
    <lineage>
        <taxon>Eukaryota</taxon>
        <taxon>Fungi</taxon>
        <taxon>Fungi incertae sedis</taxon>
        <taxon>Blastocladiomycota</taxon>
        <taxon>Blastocladiomycetes</taxon>
        <taxon>Blastocladiales</taxon>
        <taxon>Catenariaceae</taxon>
        <taxon>Catenaria</taxon>
    </lineage>
</organism>
<dbReference type="GO" id="GO:0005096">
    <property type="term" value="F:GTPase activator activity"/>
    <property type="evidence" value="ECO:0007669"/>
    <property type="project" value="TreeGrafter"/>
</dbReference>
<evidence type="ECO:0000313" key="4">
    <source>
        <dbReference type="Proteomes" id="UP000193411"/>
    </source>
</evidence>
<gene>
    <name evidence="3" type="ORF">BCR44DRAFT_65574</name>
</gene>
<dbReference type="PANTHER" id="PTHR47219:SF9">
    <property type="entry name" value="GTPASE ACTIVATING PROTEIN AND CENTROSOME-ASSOCIATED, ISOFORM B"/>
    <property type="match status" value="1"/>
</dbReference>
<dbReference type="OrthoDB" id="159449at2759"/>
<dbReference type="STRING" id="765915.A0A1Y2HBF6"/>
<accession>A0A1Y2HBF6</accession>
<reference evidence="3 4" key="1">
    <citation type="submission" date="2016-07" db="EMBL/GenBank/DDBJ databases">
        <title>Pervasive Adenine N6-methylation of Active Genes in Fungi.</title>
        <authorList>
            <consortium name="DOE Joint Genome Institute"/>
            <person name="Mondo S.J."/>
            <person name="Dannebaum R.O."/>
            <person name="Kuo R.C."/>
            <person name="Labutti K."/>
            <person name="Haridas S."/>
            <person name="Kuo A."/>
            <person name="Salamov A."/>
            <person name="Ahrendt S.R."/>
            <person name="Lipzen A."/>
            <person name="Sullivan W."/>
            <person name="Andreopoulos W.B."/>
            <person name="Clum A."/>
            <person name="Lindquist E."/>
            <person name="Daum C."/>
            <person name="Ramamoorthy G.K."/>
            <person name="Gryganskyi A."/>
            <person name="Culley D."/>
            <person name="Magnuson J.K."/>
            <person name="James T.Y."/>
            <person name="O'Malley M.A."/>
            <person name="Stajich J.E."/>
            <person name="Spatafora J.W."/>
            <person name="Visel A."/>
            <person name="Grigoriev I.V."/>
        </authorList>
    </citation>
    <scope>NUCLEOTIDE SEQUENCE [LARGE SCALE GENOMIC DNA]</scope>
    <source>
        <strain evidence="3 4">PL171</strain>
    </source>
</reference>
<proteinExistence type="predicted"/>
<dbReference type="SUPFAM" id="SSF47923">
    <property type="entry name" value="Ypt/Rab-GAP domain of gyp1p"/>
    <property type="match status" value="2"/>
</dbReference>
<dbReference type="Gene3D" id="1.10.8.270">
    <property type="entry name" value="putative rabgap domain of human tbc1 domain family member 14 like domains"/>
    <property type="match status" value="1"/>
</dbReference>
<comment type="caution">
    <text evidence="3">The sequence shown here is derived from an EMBL/GenBank/DDBJ whole genome shotgun (WGS) entry which is preliminary data.</text>
</comment>
<dbReference type="InterPro" id="IPR035969">
    <property type="entry name" value="Rab-GAP_TBC_sf"/>
</dbReference>
<sequence>MSDARAHLLSHAAHCSHAETPSQGCSSRNHRTPRTTLVLDAVSAPRDSTPDDSPHTTSLRHHRATRRNLPLAQTWPNRWSSMQERPPRSSPLYLTSQRILPAMAGLFPNSTLSPSYPTSLPISPISEPTAVPTSSAPSSTSWLTSWLSSSSSPSSPPLGNGSGNGFDQDAEQHAMAWVDALKQWEAVRDRPPTDRARRAAVAEFRRLVPDGIPADFRAVVWQKLLSADKLERSGLMESLLQRPPLSIYDQIDKDIGRTYPHHVLFKDPTSPGQVQLASVLKAYAQYNPQVGYTQGMNFITGLLLLHMPPEEALNTLIALMTTHQFPHHSHDLSHMHAACALFDMILAKYLPDLAKYLADNDVQAVMYLPRWWMSGFEVCPWGCRVRIWDWVIVDGFTGFCKASVALLACIQDHILKTHPSEILDVLLHPLSRDLIPDRVAREYAKLGSLDAHLVSKYHAKVEKETGMSAGLPPAPSMASLASSVNLAELAGSLRASGTAGGGGGSGEQLGQDGSAGLAENSGQEVAGASGGAVGVTGLVSRWLGTWSGGASRTASSTELVPDQPSVSPQTS</sequence>
<feature type="region of interest" description="Disordered" evidence="1">
    <location>
        <begin position="547"/>
        <end position="571"/>
    </location>
</feature>
<dbReference type="Proteomes" id="UP000193411">
    <property type="component" value="Unassembled WGS sequence"/>
</dbReference>
<feature type="domain" description="Rab-GAP TBC" evidence="2">
    <location>
        <begin position="211"/>
        <end position="395"/>
    </location>
</feature>
<feature type="compositionally biased region" description="Polar residues" evidence="1">
    <location>
        <begin position="74"/>
        <end position="83"/>
    </location>
</feature>
<feature type="compositionally biased region" description="Gly residues" evidence="1">
    <location>
        <begin position="498"/>
        <end position="507"/>
    </location>
</feature>
<dbReference type="Gene3D" id="1.10.472.80">
    <property type="entry name" value="Ypt/Rab-GAP domain of gyp1p, domain 3"/>
    <property type="match status" value="1"/>
</dbReference>
<dbReference type="EMBL" id="MCFL01000069">
    <property type="protein sequence ID" value="ORZ31013.1"/>
    <property type="molecule type" value="Genomic_DNA"/>
</dbReference>
<feature type="region of interest" description="Disordered" evidence="1">
    <location>
        <begin position="1"/>
        <end position="90"/>
    </location>
</feature>
<dbReference type="AlphaFoldDB" id="A0A1Y2HBF6"/>
<dbReference type="GO" id="GO:0031267">
    <property type="term" value="F:small GTPase binding"/>
    <property type="evidence" value="ECO:0007669"/>
    <property type="project" value="TreeGrafter"/>
</dbReference>
<feature type="region of interest" description="Disordered" evidence="1">
    <location>
        <begin position="496"/>
        <end position="530"/>
    </location>
</feature>
<keyword evidence="4" id="KW-1185">Reference proteome</keyword>
<dbReference type="InterPro" id="IPR050302">
    <property type="entry name" value="Rab_GAP_TBC_domain"/>
</dbReference>
<feature type="compositionally biased region" description="Polar residues" evidence="1">
    <location>
        <begin position="548"/>
        <end position="571"/>
    </location>
</feature>
<name>A0A1Y2HBF6_9FUNG</name>
<evidence type="ECO:0000256" key="1">
    <source>
        <dbReference type="SAM" id="MobiDB-lite"/>
    </source>
</evidence>
<dbReference type="InterPro" id="IPR000195">
    <property type="entry name" value="Rab-GAP-TBC_dom"/>
</dbReference>
<dbReference type="SMART" id="SM00164">
    <property type="entry name" value="TBC"/>
    <property type="match status" value="1"/>
</dbReference>
<dbReference type="PROSITE" id="PS50086">
    <property type="entry name" value="TBC_RABGAP"/>
    <property type="match status" value="1"/>
</dbReference>
<feature type="region of interest" description="Disordered" evidence="1">
    <location>
        <begin position="145"/>
        <end position="168"/>
    </location>
</feature>
<evidence type="ECO:0000313" key="3">
    <source>
        <dbReference type="EMBL" id="ORZ31013.1"/>
    </source>
</evidence>
<dbReference type="FunFam" id="1.10.8.270:FF:000016">
    <property type="entry name" value="TBC1 domain family member 2A"/>
    <property type="match status" value="1"/>
</dbReference>
<evidence type="ECO:0000259" key="2">
    <source>
        <dbReference type="PROSITE" id="PS50086"/>
    </source>
</evidence>